<dbReference type="InterPro" id="IPR013320">
    <property type="entry name" value="ConA-like_dom_sf"/>
</dbReference>
<evidence type="ECO:0000256" key="1">
    <source>
        <dbReference type="ARBA" id="ARBA00008721"/>
    </source>
</evidence>
<evidence type="ECO:0000256" key="2">
    <source>
        <dbReference type="ARBA" id="ARBA00022729"/>
    </source>
</evidence>
<keyword evidence="3" id="KW-0677">Repeat</keyword>
<evidence type="ECO:0000256" key="6">
    <source>
        <dbReference type="PROSITE-ProRule" id="PRU00302"/>
    </source>
</evidence>
<reference evidence="10" key="1">
    <citation type="submission" date="2016-05" db="UniProtKB">
        <authorList>
            <consortium name="WormBaseParasite"/>
        </authorList>
    </citation>
    <scope>IDENTIFICATION</scope>
</reference>
<protein>
    <submittedName>
        <fullName evidence="10">Sushi domain-containing protein</fullName>
    </submittedName>
</protein>
<dbReference type="CDD" id="cd00033">
    <property type="entry name" value="CCP"/>
    <property type="match status" value="2"/>
</dbReference>
<dbReference type="NCBIfam" id="TIGR02232">
    <property type="entry name" value="myxo_disulf_rpt"/>
    <property type="match status" value="1"/>
</dbReference>
<evidence type="ECO:0000256" key="7">
    <source>
        <dbReference type="SAM" id="SignalP"/>
    </source>
</evidence>
<evidence type="ECO:0000256" key="5">
    <source>
        <dbReference type="ARBA" id="ARBA00023180"/>
    </source>
</evidence>
<dbReference type="Pfam" id="PF13948">
    <property type="entry name" value="DUF4215"/>
    <property type="match status" value="1"/>
</dbReference>
<dbReference type="SMART" id="SM00032">
    <property type="entry name" value="CCP"/>
    <property type="match status" value="4"/>
</dbReference>
<feature type="chain" id="PRO_5007778252" evidence="7">
    <location>
        <begin position="25"/>
        <end position="1739"/>
    </location>
</feature>
<evidence type="ECO:0000256" key="3">
    <source>
        <dbReference type="ARBA" id="ARBA00022737"/>
    </source>
</evidence>
<dbReference type="InterPro" id="IPR011936">
    <property type="entry name" value="Myxo_disulph_rpt"/>
</dbReference>
<dbReference type="InterPro" id="IPR043543">
    <property type="entry name" value="PAPPA/PAPPA2"/>
</dbReference>
<name>A0A0M3I3W0_ASCLU</name>
<keyword evidence="2 7" id="KW-0732">Signal</keyword>
<dbReference type="InterPro" id="IPR000800">
    <property type="entry name" value="Notch_dom"/>
</dbReference>
<sequence>MRDALDMAAFTLLILLLLPSSAHPFLPHIRSQLDKANSPCPSRLAIESNSNRIRRRSTGGDSNRFAIYANGSIGLRLGESAWKRFASRIRSELSIEIWLQIEGGQPDSATILALGDICGKNAAASVRLAIEAEAGGEHKARIVAQLATEMANEPTTLKSDLSWSADEWLRVSIAYSGQEFFLYINGARVAKSRKQATFILLSKLILIIDARAIYSLVRSACKRLFIATDGRHYGHQEFVGFRGSIGSIRISDRYLTHSEIVREIWPQTIFEDRFATLHQWRTVDIVDLGIDEGLQHLTIDNDGDPLDVEIPACGQTVCDNPQTILNYQKYEHMRSLKVLRYRVIVVTNDDGSDPIVSNEQIDAQHAALTSAFAPHNISWKRELIEIRNSSLRHKTIVFGCRSSLIGNNRCDVECRHPITGDDGGDCKQNSECAKQMASNKRCDVECNTREYNWDNGECCGEHDPDDNQYCIDPNSPYRRYINVDEYKELIGLNNENCLNVHLADWNAIDLIGLSTFPWEKEIYSNQGGILLRPDRFGSQSQINNLIHEVGHVLGLWHVHHGVSEVPCGDPCQETIPSMITGDLVNDTNPTTKNTHCSDPSDASPCDNRRFMNTPYRNFMSYAAGACSNAFTSQQVARMHCYADMKYKNWMETSTPTTYHIPLAPRIIPLGDPQRPTSIAIKWTAPLGGGNCRPVGSRAWQTHCSADNRIIQYAISATSSGPFQMSGYWGPEQATGPPDAERCAASTKAWLPDVQSCDDGTDKCTLKVRADIDTQLEKLSIWIAWNAASGVRTVKIIYSDGSSYLFEQVQIRTNNPFVSVDAVRFVSPASDPRCSICFPFEYRVYRSPPFDDSAYVHTKQHHIIDRSIKEGKRYEYSVTVLSNGIEGISSPLTSFVLNENVCGDGKRAGSEECDDGNLEDGDGCSQQCTVEANFHCFETDNGSLSLCYIYDGDGECEPFERALSTKDCGIFVPPGYRHHFPNNIYAQSMSIHFNCSMAHLLSVPQTTGCNLLPLAWGPCSPLATERISVIAEFSGGVFPSSVFINIAAIMSTDFGSASSQVDVELIHNDGSVTNLEEQFISSCSQNPIEFPIAYTLLKKPLMTHYVRVIISNPLLIAVSSIILRSSKTFDLFTIQKCSEENRYFDPSSGECIVKDCESLRKHSCPHINIPHSNVSCDSATVCTVRCLVGYALPGSLESASLVCFDGEWTGDTNVSCDSATVCTVRCLVGYALPGSLESASLVCFDGEWTGDTNVICEPIKCAIPNIEHANINCPHGTRYNDRCTFTCKPTTIMIGTENEVICGENGLWSLPEAFCQATCPHEELLQRNVSQETIVCKSTLPYATKELHPVSTICRMSCLRHYRVSQSSHSRLRLTCSEDGVWIGQACHPITCPPPKIVYVGLYNCSNGFAIGSRCQFRCPDTPQPKILICKTNGMWSQRFQCSPQQASCRAPARMRDFNIVCPNRMVPGSTCSVSCGVKGYDAVTEEKQTLPSGDNLLVLRAIRNISCSTCSVSCGVKGYDAVTEEKQTLPSGDNLLVLRAIRNISCTVSSILYPKPSSLLCVRSCNKEFVGDGWCDFQNNRGYCGWDNGDCCASTVRGGRVRLMFPTLCTSQLCQCIDPFAIENTHIPHPHNANFTVNSLRERKSAIKRAARLFHRHLHSLSELRELLERFASVDGSLPVAADSVALLRHAHHIEHRLFGNLNKHLRAKNISKLVNFERIMRSVKEALHWRQKQFYNKV</sequence>
<feature type="domain" description="Sushi" evidence="8">
    <location>
        <begin position="1258"/>
        <end position="1316"/>
    </location>
</feature>
<dbReference type="Pfam" id="PF00084">
    <property type="entry name" value="Sushi"/>
    <property type="match status" value="1"/>
</dbReference>
<dbReference type="SUPFAM" id="SSF57535">
    <property type="entry name" value="Complement control module/SCR domain"/>
    <property type="match status" value="2"/>
</dbReference>
<comment type="caution">
    <text evidence="6">Lacks conserved residue(s) required for the propagation of feature annotation.</text>
</comment>
<dbReference type="Pfam" id="PF00066">
    <property type="entry name" value="Notch"/>
    <property type="match status" value="1"/>
</dbReference>
<dbReference type="WBParaSite" id="ALUE_0001138001-mRNA-1">
    <property type="protein sequence ID" value="ALUE_0001138001-mRNA-1"/>
    <property type="gene ID" value="ALUE_0001138001"/>
</dbReference>
<dbReference type="Pfam" id="PF25900">
    <property type="entry name" value="PAPPA"/>
    <property type="match status" value="1"/>
</dbReference>
<dbReference type="Gene3D" id="3.40.390.10">
    <property type="entry name" value="Collagenase (Catalytic Domain)"/>
    <property type="match status" value="1"/>
</dbReference>
<dbReference type="PANTHER" id="PTHR46130:SF3">
    <property type="entry name" value="CHROMOSOME UNDETERMINED SCAFFOLD_33, WHOLE GENOME SHOTGUN SEQUENCE"/>
    <property type="match status" value="1"/>
</dbReference>
<dbReference type="GO" id="GO:0007166">
    <property type="term" value="P:cell surface receptor signaling pathway"/>
    <property type="evidence" value="ECO:0007669"/>
    <property type="project" value="TreeGrafter"/>
</dbReference>
<feature type="signal peptide" evidence="7">
    <location>
        <begin position="1"/>
        <end position="24"/>
    </location>
</feature>
<dbReference type="SMART" id="SM00004">
    <property type="entry name" value="NL"/>
    <property type="match status" value="3"/>
</dbReference>
<dbReference type="GO" id="GO:0006508">
    <property type="term" value="P:proteolysis"/>
    <property type="evidence" value="ECO:0007669"/>
    <property type="project" value="TreeGrafter"/>
</dbReference>
<keyword evidence="4" id="KW-1015">Disulfide bond</keyword>
<organism evidence="9 10">
    <name type="scientific">Ascaris lumbricoides</name>
    <name type="common">Giant roundworm</name>
    <dbReference type="NCBI Taxonomy" id="6252"/>
    <lineage>
        <taxon>Eukaryota</taxon>
        <taxon>Metazoa</taxon>
        <taxon>Ecdysozoa</taxon>
        <taxon>Nematoda</taxon>
        <taxon>Chromadorea</taxon>
        <taxon>Rhabditida</taxon>
        <taxon>Spirurina</taxon>
        <taxon>Ascaridomorpha</taxon>
        <taxon>Ascaridoidea</taxon>
        <taxon>Ascarididae</taxon>
        <taxon>Ascaris</taxon>
    </lineage>
</organism>
<dbReference type="SUPFAM" id="SSF55486">
    <property type="entry name" value="Metalloproteases ('zincins'), catalytic domain"/>
    <property type="match status" value="1"/>
</dbReference>
<dbReference type="SUPFAM" id="SSF49899">
    <property type="entry name" value="Concanavalin A-like lectins/glucanases"/>
    <property type="match status" value="1"/>
</dbReference>
<keyword evidence="5" id="KW-0325">Glycoprotein</keyword>
<dbReference type="InterPro" id="IPR000436">
    <property type="entry name" value="Sushi_SCR_CCP_dom"/>
</dbReference>
<evidence type="ECO:0000259" key="8">
    <source>
        <dbReference type="PROSITE" id="PS50923"/>
    </source>
</evidence>
<keyword evidence="6" id="KW-0768">Sushi</keyword>
<dbReference type="InterPro" id="IPR024079">
    <property type="entry name" value="MetalloPept_cat_dom_sf"/>
</dbReference>
<dbReference type="Pfam" id="PF05572">
    <property type="entry name" value="Peptidase_M43"/>
    <property type="match status" value="1"/>
</dbReference>
<dbReference type="Proteomes" id="UP000036681">
    <property type="component" value="Unplaced"/>
</dbReference>
<dbReference type="GO" id="GO:0004222">
    <property type="term" value="F:metalloendopeptidase activity"/>
    <property type="evidence" value="ECO:0007669"/>
    <property type="project" value="TreeGrafter"/>
</dbReference>
<proteinExistence type="inferred from homology"/>
<dbReference type="InterPro" id="IPR035976">
    <property type="entry name" value="Sushi/SCR/CCP_sf"/>
</dbReference>
<dbReference type="PROSITE" id="PS50923">
    <property type="entry name" value="SUSHI"/>
    <property type="match status" value="1"/>
</dbReference>
<evidence type="ECO:0000313" key="10">
    <source>
        <dbReference type="WBParaSite" id="ALUE_0001138001-mRNA-1"/>
    </source>
</evidence>
<dbReference type="InterPro" id="IPR058897">
    <property type="entry name" value="PAPPA_SD_C"/>
</dbReference>
<dbReference type="Gene3D" id="2.60.120.200">
    <property type="match status" value="1"/>
</dbReference>
<evidence type="ECO:0000256" key="4">
    <source>
        <dbReference type="ARBA" id="ARBA00023157"/>
    </source>
</evidence>
<dbReference type="Gene3D" id="2.10.70.10">
    <property type="entry name" value="Complement Module, domain 1"/>
    <property type="match status" value="2"/>
</dbReference>
<comment type="similarity">
    <text evidence="1">Belongs to the peptidase M43B family.</text>
</comment>
<dbReference type="GO" id="GO:0005615">
    <property type="term" value="C:extracellular space"/>
    <property type="evidence" value="ECO:0007669"/>
    <property type="project" value="TreeGrafter"/>
</dbReference>
<evidence type="ECO:0000313" key="9">
    <source>
        <dbReference type="Proteomes" id="UP000036681"/>
    </source>
</evidence>
<keyword evidence="9" id="KW-1185">Reference proteome</keyword>
<accession>A0A0M3I3W0</accession>
<dbReference type="PANTHER" id="PTHR46130">
    <property type="entry name" value="LAMGL DOMAIN-CONTAINING PROTEIN"/>
    <property type="match status" value="1"/>
</dbReference>
<dbReference type="InterPro" id="IPR008754">
    <property type="entry name" value="Peptidase_M43"/>
</dbReference>